<evidence type="ECO:0000313" key="3">
    <source>
        <dbReference type="Proteomes" id="UP001280581"/>
    </source>
</evidence>
<evidence type="ECO:0000313" key="2">
    <source>
        <dbReference type="EMBL" id="KAK3203371.1"/>
    </source>
</evidence>
<dbReference type="Proteomes" id="UP001280581">
    <property type="component" value="Unassembled WGS sequence"/>
</dbReference>
<dbReference type="AlphaFoldDB" id="A0AAN6LW43"/>
<comment type="caution">
    <text evidence="2">The sequence shown here is derived from an EMBL/GenBank/DDBJ whole genome shotgun (WGS) entry which is preliminary data.</text>
</comment>
<keyword evidence="3" id="KW-1185">Reference proteome</keyword>
<organism evidence="2 3">
    <name type="scientific">Pseudopithomyces chartarum</name>
    <dbReference type="NCBI Taxonomy" id="1892770"/>
    <lineage>
        <taxon>Eukaryota</taxon>
        <taxon>Fungi</taxon>
        <taxon>Dikarya</taxon>
        <taxon>Ascomycota</taxon>
        <taxon>Pezizomycotina</taxon>
        <taxon>Dothideomycetes</taxon>
        <taxon>Pleosporomycetidae</taxon>
        <taxon>Pleosporales</taxon>
        <taxon>Massarineae</taxon>
        <taxon>Didymosphaeriaceae</taxon>
        <taxon>Pseudopithomyces</taxon>
    </lineage>
</organism>
<evidence type="ECO:0000256" key="1">
    <source>
        <dbReference type="SAM" id="MobiDB-lite"/>
    </source>
</evidence>
<proteinExistence type="predicted"/>
<sequence length="495" mass="56342">MVLRLFVPPGEGEHHLVPKRPDPLGANATLQYAVVSSTVLAAAYASFAARHQRRISPTASISRTALFVRASGRLGIWALAVGAAANVSYHHAFTALVLAQDVEHPQPPRLYDKTDKHTVEDGCLLGAAAGLMAFVPTLWMRRPTVSWWARMAGLVNLGACTGLVASHVYFQYTGERQKALEELDRQRRRRMLEFHHIFWDKMLMQRFNPLVQAYIRHNAIFRAYHLPAELLDQPDQFVVLPTATTRASLSADQAAENAAYYVAAPNWSDHLKALDVDTIEAEIQDYERDKIALLKEAEYMAYHLNVKQYEFVHAKQSTQQDKQIRTRELQLLAIVYNRLRAQADEVDRRIFAGRNWLSQKAAMDAAWPRSGWLADHSTVERVDRHNPTASITEMEKLQDQFTNEVKIFESKVRSQAYEDVNKRGKWKKDLEDARTMLLATDRIIWELQNMVLKHQRKNEIAPVQVNESANVEQPSKVESNTSADKSPEELSSEKP</sequence>
<dbReference type="EMBL" id="WVTA01000011">
    <property type="protein sequence ID" value="KAK3203371.1"/>
    <property type="molecule type" value="Genomic_DNA"/>
</dbReference>
<name>A0AAN6LW43_9PLEO</name>
<gene>
    <name evidence="2" type="ORF">GRF29_112g1118507</name>
</gene>
<protein>
    <submittedName>
        <fullName evidence="2">Uncharacterized protein</fullName>
    </submittedName>
</protein>
<reference evidence="2 3" key="1">
    <citation type="submission" date="2021-02" db="EMBL/GenBank/DDBJ databases">
        <title>Genome assembly of Pseudopithomyces chartarum.</title>
        <authorList>
            <person name="Jauregui R."/>
            <person name="Singh J."/>
            <person name="Voisey C."/>
        </authorList>
    </citation>
    <scope>NUCLEOTIDE SEQUENCE [LARGE SCALE GENOMIC DNA]</scope>
    <source>
        <strain evidence="2 3">AGR01</strain>
    </source>
</reference>
<accession>A0AAN6LW43</accession>
<feature type="region of interest" description="Disordered" evidence="1">
    <location>
        <begin position="462"/>
        <end position="495"/>
    </location>
</feature>
<feature type="compositionally biased region" description="Basic and acidic residues" evidence="1">
    <location>
        <begin position="485"/>
        <end position="495"/>
    </location>
</feature>
<feature type="compositionally biased region" description="Polar residues" evidence="1">
    <location>
        <begin position="465"/>
        <end position="484"/>
    </location>
</feature>